<dbReference type="Pfam" id="PF13378">
    <property type="entry name" value="MR_MLE_C"/>
    <property type="match status" value="1"/>
</dbReference>
<keyword evidence="1" id="KW-0456">Lyase</keyword>
<dbReference type="SUPFAM" id="SSF54826">
    <property type="entry name" value="Enolase N-terminal domain-like"/>
    <property type="match status" value="1"/>
</dbReference>
<dbReference type="AlphaFoldDB" id="A0A7S7M7U5"/>
<protein>
    <submittedName>
        <fullName evidence="3">Mandelate racemase/muconate lactonizing enzyme family protein</fullName>
    </submittedName>
</protein>
<evidence type="ECO:0000256" key="1">
    <source>
        <dbReference type="ARBA" id="ARBA00023239"/>
    </source>
</evidence>
<dbReference type="SFLD" id="SFLDG00179">
    <property type="entry name" value="mandelate_racemase"/>
    <property type="match status" value="1"/>
</dbReference>
<dbReference type="InterPro" id="IPR036849">
    <property type="entry name" value="Enolase-like_C_sf"/>
</dbReference>
<dbReference type="SMART" id="SM00922">
    <property type="entry name" value="MR_MLE"/>
    <property type="match status" value="1"/>
</dbReference>
<dbReference type="InterPro" id="IPR034593">
    <property type="entry name" value="DgoD-like"/>
</dbReference>
<organism evidence="3 4">
    <name type="scientific">Thermophilibacter immobilis</name>
    <dbReference type="NCBI Taxonomy" id="2779519"/>
    <lineage>
        <taxon>Bacteria</taxon>
        <taxon>Bacillati</taxon>
        <taxon>Actinomycetota</taxon>
        <taxon>Coriobacteriia</taxon>
        <taxon>Coriobacteriales</taxon>
        <taxon>Atopobiaceae</taxon>
        <taxon>Thermophilibacter</taxon>
    </lineage>
</organism>
<dbReference type="Gene3D" id="3.30.390.10">
    <property type="entry name" value="Enolase-like, N-terminal domain"/>
    <property type="match status" value="1"/>
</dbReference>
<dbReference type="Gene3D" id="3.20.20.120">
    <property type="entry name" value="Enolase-like C-terminal domain"/>
    <property type="match status" value="1"/>
</dbReference>
<dbReference type="Proteomes" id="UP000593735">
    <property type="component" value="Chromosome"/>
</dbReference>
<dbReference type="CDD" id="cd03316">
    <property type="entry name" value="MR_like"/>
    <property type="match status" value="1"/>
</dbReference>
<evidence type="ECO:0000313" key="3">
    <source>
        <dbReference type="EMBL" id="QOY60366.1"/>
    </source>
</evidence>
<name>A0A7S7M7U5_9ACTN</name>
<keyword evidence="4" id="KW-1185">Reference proteome</keyword>
<dbReference type="Pfam" id="PF02746">
    <property type="entry name" value="MR_MLE_N"/>
    <property type="match status" value="1"/>
</dbReference>
<evidence type="ECO:0000313" key="4">
    <source>
        <dbReference type="Proteomes" id="UP000593735"/>
    </source>
</evidence>
<dbReference type="InterPro" id="IPR029065">
    <property type="entry name" value="Enolase_C-like"/>
</dbReference>
<dbReference type="RefSeq" id="WP_194370737.1">
    <property type="nucleotide sequence ID" value="NZ_CP063767.1"/>
</dbReference>
<proteinExistence type="predicted"/>
<dbReference type="InterPro" id="IPR013341">
    <property type="entry name" value="Mandelate_racemase_N_dom"/>
</dbReference>
<dbReference type="EMBL" id="CP063767">
    <property type="protein sequence ID" value="QOY60366.1"/>
    <property type="molecule type" value="Genomic_DNA"/>
</dbReference>
<gene>
    <name evidence="3" type="ORF">INP52_08135</name>
</gene>
<dbReference type="SFLD" id="SFLDS00001">
    <property type="entry name" value="Enolase"/>
    <property type="match status" value="1"/>
</dbReference>
<dbReference type="PANTHER" id="PTHR48080">
    <property type="entry name" value="D-GALACTONATE DEHYDRATASE-RELATED"/>
    <property type="match status" value="1"/>
</dbReference>
<dbReference type="InterPro" id="IPR013342">
    <property type="entry name" value="Mandelate_racemase_C"/>
</dbReference>
<dbReference type="SUPFAM" id="SSF51604">
    <property type="entry name" value="Enolase C-terminal domain-like"/>
    <property type="match status" value="1"/>
</dbReference>
<dbReference type="GO" id="GO:0016829">
    <property type="term" value="F:lyase activity"/>
    <property type="evidence" value="ECO:0007669"/>
    <property type="project" value="UniProtKB-KW"/>
</dbReference>
<dbReference type="InterPro" id="IPR029017">
    <property type="entry name" value="Enolase-like_N"/>
</dbReference>
<reference evidence="3 4" key="1">
    <citation type="submission" date="2020-10" db="EMBL/GenBank/DDBJ databases">
        <title>Olsenella immobilis sp.nov., isolated from the mud in a fermentation cellar used for the production of Chinese strong-flavoured liquor.</title>
        <authorList>
            <person name="Lu L."/>
        </authorList>
    </citation>
    <scope>NUCLEOTIDE SEQUENCE [LARGE SCALE GENOMIC DNA]</scope>
    <source>
        <strain evidence="3 4">LZLJ-2</strain>
    </source>
</reference>
<dbReference type="PANTHER" id="PTHR48080:SF2">
    <property type="entry name" value="D-GALACTONATE DEHYDRATASE"/>
    <property type="match status" value="1"/>
</dbReference>
<accession>A0A7S7M7U5</accession>
<sequence>MKITSVDIIKAFKEPSVAAEVAVGNVPWHPVFVRINTDEDISGLGEVGVAYGNAQTAGFGMAIDFAQCIVGLDPMNNEQIWDRLHRLTFWGMGNGGVIMAGISGIDIALWDIRGKALGAPVWKLLGGKTNTRLRAYASQLQFDWGKVSHSLARPEEYAEAMRKAMDDGFDAVKVDPIGFDMNGVWMGRSSRGILQRDQMRLAVDRVAAMREAGPDVDIIIELHALTDATTSVQLGRELQKLGCFYYEEPTQPLNPSLFREIADKVDIPLATGERVYTRWGYRPFFEDRSISVIQPDLCNVGGITEGKKICDQAHVYDIGVQVHCCGGPVSASAALQLEAVIPNFVIHELHASALIEDNIRLCRNDYVTHGGYFEVPDEPGIGQELTEYALSNAEIVTVR</sequence>
<feature type="domain" description="Mandelate racemase/muconate lactonizing enzyme C-terminal" evidence="2">
    <location>
        <begin position="154"/>
        <end position="268"/>
    </location>
</feature>
<evidence type="ECO:0000259" key="2">
    <source>
        <dbReference type="SMART" id="SM00922"/>
    </source>
</evidence>
<dbReference type="KEGG" id="tio:INP52_08135"/>